<feature type="region of interest" description="Disordered" evidence="1">
    <location>
        <begin position="945"/>
        <end position="965"/>
    </location>
</feature>
<dbReference type="Gene3D" id="1.25.40.10">
    <property type="entry name" value="Tetratricopeptide repeat domain"/>
    <property type="match status" value="3"/>
</dbReference>
<keyword evidence="2" id="KW-0812">Transmembrane</keyword>
<keyword evidence="2" id="KW-0472">Membrane</keyword>
<feature type="region of interest" description="Disordered" evidence="1">
    <location>
        <begin position="884"/>
        <end position="908"/>
    </location>
</feature>
<evidence type="ECO:0000313" key="4">
    <source>
        <dbReference type="EMBL" id="CAG9171417.1"/>
    </source>
</evidence>
<reference evidence="4 5" key="1">
    <citation type="submission" date="2021-08" db="EMBL/GenBank/DDBJ databases">
        <authorList>
            <person name="Peeters C."/>
        </authorList>
    </citation>
    <scope>NUCLEOTIDE SEQUENCE [LARGE SCALE GENOMIC DNA]</scope>
    <source>
        <strain evidence="4 5">LMG 32289</strain>
    </source>
</reference>
<name>A0ABN7YHL0_9BURK</name>
<dbReference type="InterPro" id="IPR011990">
    <property type="entry name" value="TPR-like_helical_dom_sf"/>
</dbReference>
<protein>
    <recommendedName>
        <fullName evidence="3">PelB C-terminal domain-containing protein</fullName>
    </recommendedName>
</protein>
<feature type="compositionally biased region" description="Acidic residues" evidence="1">
    <location>
        <begin position="889"/>
        <end position="901"/>
    </location>
</feature>
<dbReference type="EMBL" id="CAJZAG010000004">
    <property type="protein sequence ID" value="CAG9171417.1"/>
    <property type="molecule type" value="Genomic_DNA"/>
</dbReference>
<accession>A0ABN7YHL0</accession>
<sequence>MSSNPSKSVAPVERERLLPPALVLTFTAMVGIGLGLMFPRETLRERLLGQGRTVDGLTVAYLEAWSRVAPNDVNFLGVLAEQYARSGRLDDAEKMLDRMQTVQGIDASGPILRTRIDITLQRAYAAQPDTPERAEYMAHMKTLLATATEQRQLSRWTLAELQGLATQASQAGATEPASKLYSALATRDPAHADFYNKQLAGIALGSGDYRESANALFEAQTRTSNPEEQRKLFLQALQTLQSGNLLEEALIQADRRGGKLLNDPDVLRFLTKLALAANRPDVASRYVERLLKLSSLGTGQHLADGTVIGPVVGPNVLPQAGVRRVSDTEPWLARKFVYLDGPRGVARREAMGEAFGMRRVADTGTSPQVVQQAAQPTQLAQAAPQAAAPSQAQAQAQAKADVATATAEGKPFNADDYELAYRVFLAAGNLDQAMRVAQTAVQKQPGQMVWRERLAQVAEWNRQPTIALQSWLEYAQATNDERAWNNVLRLAPGLSDDRAYLQALRHRASRGDLKTVDEVVAAYERLGEPEAAMAFLDSLSNGPHAREVMERNAELAERAGRDDRAFDLYGQLERRFGARPQYAVKRANMLYVKGRISQAMDAMLPARAKAGPKDTLYWRTFTELAKLTQRDELLRDAYRQMLISVGQPQDAECMKMPAGAARNDCLSEVRDTEEADFSNLIAYYDKTPIDAGRIAEAGWNKHHKISQLELAVYYYTRAHAWIRIERLLASLTPEERREANQSARFVMRRAEYYRATGQRDKSLAELRHAVSLPDADSETFAGLLWALVDMGTDDEVRAVMQRLRNEAEDDPSLWGAYAAGSMRFQDGRTALHYLRKMAVGKSADPLWLGLAADAYEAIGQEDMAWRIRRQAWIDLHHNWAQGGLKGAEVNDDEDDEDEENEQGLPSRNELQRQMVSLGQTFASGDVSRTLVIEMLRRDRAIVAARQASPTDPKSPSLLGDVPGLPKLEVKPPAALTERERRRQNAISAESREVALAWAMSSESNELARSWLARQYVQRFQRPAYAEISIALDNNDLNAIDRILERQVGRVPVTSRIEANRALDRIGAAQTLAFNAQDLARTDDLLQDTLQDALLFDAQAIEPRVTFMHQKPLEYYEYSLGGGARLWGGYALNLRGTWRDQRSTDQTQLVNVPSQDRRAELALNYRDSQKRYLIGVGRRDGLDNMTTARFLGDWNQDGRVTFTTLAGYNQQADESPYLRVGGAKDTFALGAQYRLSLREFIGGRVQYDHFYGQDRTVLGHGMVYDIEAGYRIRTSYPDYTVRLVGTHANYSANGNTLSPRLQRLVPPDDDETTSSFFMPRGFTQAGVVFDFGTELLDDYTKKFRPFAEVGLLRDTRAGQNFRARLGIAGRVFGNDHLAVYWSHETAARNGGTPLTEVGLRYRWLY</sequence>
<feature type="domain" description="PelB C-terminal" evidence="3">
    <location>
        <begin position="1097"/>
        <end position="1402"/>
    </location>
</feature>
<organism evidence="4 5">
    <name type="scientific">Cupriavidus pampae</name>
    <dbReference type="NCBI Taxonomy" id="659251"/>
    <lineage>
        <taxon>Bacteria</taxon>
        <taxon>Pseudomonadati</taxon>
        <taxon>Pseudomonadota</taxon>
        <taxon>Betaproteobacteria</taxon>
        <taxon>Burkholderiales</taxon>
        <taxon>Burkholderiaceae</taxon>
        <taxon>Cupriavidus</taxon>
    </lineage>
</organism>
<proteinExistence type="predicted"/>
<evidence type="ECO:0000259" key="3">
    <source>
        <dbReference type="Pfam" id="PF24604"/>
    </source>
</evidence>
<comment type="caution">
    <text evidence="4">The sequence shown here is derived from an EMBL/GenBank/DDBJ whole genome shotgun (WGS) entry which is preliminary data.</text>
</comment>
<dbReference type="Pfam" id="PF24604">
    <property type="entry name" value="B-barrel_PelB_C"/>
    <property type="match status" value="1"/>
</dbReference>
<dbReference type="InterPro" id="IPR057306">
    <property type="entry name" value="B-barrel_PelB_C"/>
</dbReference>
<keyword evidence="2" id="KW-1133">Transmembrane helix</keyword>
<evidence type="ECO:0000313" key="5">
    <source>
        <dbReference type="Proteomes" id="UP000706525"/>
    </source>
</evidence>
<evidence type="ECO:0000256" key="2">
    <source>
        <dbReference type="SAM" id="Phobius"/>
    </source>
</evidence>
<dbReference type="Proteomes" id="UP000706525">
    <property type="component" value="Unassembled WGS sequence"/>
</dbReference>
<feature type="transmembrane region" description="Helical" evidence="2">
    <location>
        <begin position="21"/>
        <end position="38"/>
    </location>
</feature>
<keyword evidence="5" id="KW-1185">Reference proteome</keyword>
<dbReference type="SUPFAM" id="SSF48452">
    <property type="entry name" value="TPR-like"/>
    <property type="match status" value="1"/>
</dbReference>
<dbReference type="RefSeq" id="WP_223988141.1">
    <property type="nucleotide sequence ID" value="NZ_CAJZAG010000004.1"/>
</dbReference>
<evidence type="ECO:0000256" key="1">
    <source>
        <dbReference type="SAM" id="MobiDB-lite"/>
    </source>
</evidence>
<gene>
    <name evidence="4" type="ORF">LMG32289_02352</name>
</gene>
<dbReference type="Pfam" id="PF13429">
    <property type="entry name" value="TPR_15"/>
    <property type="match status" value="2"/>
</dbReference>